<proteinExistence type="predicted"/>
<evidence type="ECO:0000313" key="3">
    <source>
        <dbReference type="Proteomes" id="UP000186108"/>
    </source>
</evidence>
<dbReference type="EMBL" id="CP009111">
    <property type="protein sequence ID" value="ANS29380.1"/>
    <property type="molecule type" value="Genomic_DNA"/>
</dbReference>
<evidence type="ECO:0000259" key="1">
    <source>
        <dbReference type="Pfam" id="PF09250"/>
    </source>
</evidence>
<name>A0A1B1K9T7_RHOOP</name>
<dbReference type="RefSeq" id="WP_065491690.1">
    <property type="nucleotide sequence ID" value="NZ_CP009111.1"/>
</dbReference>
<dbReference type="Proteomes" id="UP000186108">
    <property type="component" value="Chromosome"/>
</dbReference>
<sequence length="352" mass="38588">MNTPNIQLIATQALKTGWLDFGLPAGEKSPPPTGWTGYREPQRADEFTRQINGLVDGQNLGTRVSYGVVGIDIDSYEKGGVIKVGGRFITAREATLGVALPATWHSTRRGPQAPTGPTRSAIYFYRLPQWLLDQCQRKNTLPRLKDVPFPGVEIVQWHNRYAVVYPSVVDGMAYAWYRPDGTTEPGLLPPHISTLPVLPDPWVRLLLDSAVPISRVRTASASADGTGHIDSTEAVAWCAANIAGWEDDPNPFMQAQVDRAITTLHSGAGRYPITRDAVWHLLNLALGDADHPGNPGGGRAIFRVLEEFVSIRESEHQGHAGRSEATRLFGGAVQKIRDEVDAGHRRTPTLWL</sequence>
<evidence type="ECO:0000313" key="2">
    <source>
        <dbReference type="EMBL" id="ANS29380.1"/>
    </source>
</evidence>
<protein>
    <recommendedName>
        <fullName evidence="1">DNA primase/polymerase bifunctional N-terminal domain-containing protein</fullName>
    </recommendedName>
</protein>
<reference evidence="2 3" key="1">
    <citation type="submission" date="2014-07" db="EMBL/GenBank/DDBJ databases">
        <authorList>
            <person name="Zhang J.E."/>
            <person name="Yang H."/>
            <person name="Guo J."/>
            <person name="Deng Z."/>
            <person name="Luo H."/>
            <person name="Luo M."/>
            <person name="Zhao B."/>
        </authorList>
    </citation>
    <scope>NUCLEOTIDE SEQUENCE [LARGE SCALE GENOMIC DNA]</scope>
    <source>
        <strain evidence="2 3">1CP</strain>
    </source>
</reference>
<organism evidence="2 3">
    <name type="scientific">Rhodococcus opacus</name>
    <name type="common">Nocardia opaca</name>
    <dbReference type="NCBI Taxonomy" id="37919"/>
    <lineage>
        <taxon>Bacteria</taxon>
        <taxon>Bacillati</taxon>
        <taxon>Actinomycetota</taxon>
        <taxon>Actinomycetes</taxon>
        <taxon>Mycobacteriales</taxon>
        <taxon>Nocardiaceae</taxon>
        <taxon>Rhodococcus</taxon>
    </lineage>
</organism>
<feature type="domain" description="DNA primase/polymerase bifunctional N-terminal" evidence="1">
    <location>
        <begin position="12"/>
        <end position="189"/>
    </location>
</feature>
<accession>A0A1B1K9T7</accession>
<dbReference type="Pfam" id="PF09250">
    <property type="entry name" value="Prim-Pol"/>
    <property type="match status" value="1"/>
</dbReference>
<dbReference type="PATRIC" id="fig|37919.13.peg.4967"/>
<dbReference type="InterPro" id="IPR015330">
    <property type="entry name" value="DNA_primase/pol_bifunc_N"/>
</dbReference>
<gene>
    <name evidence="2" type="ORF">R1CP_23560</name>
</gene>
<dbReference type="AlphaFoldDB" id="A0A1B1K9T7"/>